<evidence type="ECO:0000313" key="8">
    <source>
        <dbReference type="EMBL" id="KAK4358014.1"/>
    </source>
</evidence>
<keyword evidence="4" id="KW-0812">Transmembrane</keyword>
<dbReference type="PANTHER" id="PTHR12154:SF4">
    <property type="entry name" value="UDP-N-ACETYLGLUCOSAMINE TRANSFERASE SUBUNIT ALG14 HOMOLOG"/>
    <property type="match status" value="1"/>
</dbReference>
<keyword evidence="5" id="KW-0256">Endoplasmic reticulum</keyword>
<evidence type="ECO:0000256" key="4">
    <source>
        <dbReference type="ARBA" id="ARBA00022692"/>
    </source>
</evidence>
<reference evidence="8" key="1">
    <citation type="submission" date="2023-12" db="EMBL/GenBank/DDBJ databases">
        <title>Genome assembly of Anisodus tanguticus.</title>
        <authorList>
            <person name="Wang Y.-J."/>
        </authorList>
    </citation>
    <scope>NUCLEOTIDE SEQUENCE</scope>
    <source>
        <strain evidence="8">KB-2021</strain>
        <tissue evidence="8">Leaf</tissue>
    </source>
</reference>
<dbReference type="InterPro" id="IPR013969">
    <property type="entry name" value="Oligosacch_biosynth_Alg14"/>
</dbReference>
<dbReference type="Pfam" id="PF08660">
    <property type="entry name" value="Alg14"/>
    <property type="match status" value="1"/>
</dbReference>
<evidence type="ECO:0000256" key="7">
    <source>
        <dbReference type="ARBA" id="ARBA00023136"/>
    </source>
</evidence>
<comment type="similarity">
    <text evidence="2">Belongs to the ALG14 family.</text>
</comment>
<dbReference type="EMBL" id="JAVYJV010000012">
    <property type="protein sequence ID" value="KAK4358014.1"/>
    <property type="molecule type" value="Genomic_DNA"/>
</dbReference>
<evidence type="ECO:0000256" key="3">
    <source>
        <dbReference type="ARBA" id="ARBA00017467"/>
    </source>
</evidence>
<dbReference type="GO" id="GO:0043541">
    <property type="term" value="C:UDP-N-acetylglucosamine transferase complex"/>
    <property type="evidence" value="ECO:0007669"/>
    <property type="project" value="TreeGrafter"/>
</dbReference>
<comment type="subcellular location">
    <subcellularLocation>
        <location evidence="1">Endoplasmic reticulum membrane</location>
        <topology evidence="1">Single-pass membrane protein</topology>
    </subcellularLocation>
</comment>
<keyword evidence="7" id="KW-0472">Membrane</keyword>
<dbReference type="AlphaFoldDB" id="A0AAE1VDZ2"/>
<keyword evidence="9" id="KW-1185">Reference proteome</keyword>
<dbReference type="Proteomes" id="UP001291623">
    <property type="component" value="Unassembled WGS sequence"/>
</dbReference>
<dbReference type="PANTHER" id="PTHR12154">
    <property type="entry name" value="GLYCOSYL TRANSFERASE-RELATED"/>
    <property type="match status" value="1"/>
</dbReference>
<dbReference type="GO" id="GO:0006488">
    <property type="term" value="P:dolichol-linked oligosaccharide biosynthetic process"/>
    <property type="evidence" value="ECO:0007669"/>
    <property type="project" value="InterPro"/>
</dbReference>
<evidence type="ECO:0000256" key="2">
    <source>
        <dbReference type="ARBA" id="ARBA00009731"/>
    </source>
</evidence>
<comment type="caution">
    <text evidence="8">The sequence shown here is derived from an EMBL/GenBank/DDBJ whole genome shotgun (WGS) entry which is preliminary data.</text>
</comment>
<evidence type="ECO:0000256" key="1">
    <source>
        <dbReference type="ARBA" id="ARBA00004389"/>
    </source>
</evidence>
<proteinExistence type="inferred from homology"/>
<evidence type="ECO:0000256" key="6">
    <source>
        <dbReference type="ARBA" id="ARBA00022989"/>
    </source>
</evidence>
<protein>
    <recommendedName>
        <fullName evidence="3">UDP-N-acetylglucosamine transferase subunit ALG14</fullName>
    </recommendedName>
</protein>
<name>A0AAE1VDZ2_9SOLA</name>
<accession>A0AAE1VDZ2</accession>
<evidence type="ECO:0000313" key="9">
    <source>
        <dbReference type="Proteomes" id="UP001291623"/>
    </source>
</evidence>
<organism evidence="8 9">
    <name type="scientific">Anisodus tanguticus</name>
    <dbReference type="NCBI Taxonomy" id="243964"/>
    <lineage>
        <taxon>Eukaryota</taxon>
        <taxon>Viridiplantae</taxon>
        <taxon>Streptophyta</taxon>
        <taxon>Embryophyta</taxon>
        <taxon>Tracheophyta</taxon>
        <taxon>Spermatophyta</taxon>
        <taxon>Magnoliopsida</taxon>
        <taxon>eudicotyledons</taxon>
        <taxon>Gunneridae</taxon>
        <taxon>Pentapetalae</taxon>
        <taxon>asterids</taxon>
        <taxon>lamiids</taxon>
        <taxon>Solanales</taxon>
        <taxon>Solanaceae</taxon>
        <taxon>Solanoideae</taxon>
        <taxon>Hyoscyameae</taxon>
        <taxon>Anisodus</taxon>
    </lineage>
</organism>
<sequence>MRELCEVLVIRWSSVFYVESIARVRRLSLNGLLLYKLGIVDQLFVQWPQLKEKYPCAHYVGCLM</sequence>
<dbReference type="GO" id="GO:0004577">
    <property type="term" value="F:N-acetylglucosaminyldiphosphodolichol N-acetylglucosaminyltransferase activity"/>
    <property type="evidence" value="ECO:0007669"/>
    <property type="project" value="TreeGrafter"/>
</dbReference>
<gene>
    <name evidence="8" type="ORF">RND71_023624</name>
</gene>
<keyword evidence="6" id="KW-1133">Transmembrane helix</keyword>
<evidence type="ECO:0000256" key="5">
    <source>
        <dbReference type="ARBA" id="ARBA00022824"/>
    </source>
</evidence>